<protein>
    <recommendedName>
        <fullName evidence="5">X8 domain-containing protein</fullName>
    </recommendedName>
</protein>
<dbReference type="OrthoDB" id="2019109at2759"/>
<evidence type="ECO:0000313" key="7">
    <source>
        <dbReference type="Proteomes" id="UP000257109"/>
    </source>
</evidence>
<dbReference type="FunFam" id="1.20.58.1040:FF:000003">
    <property type="entry name" value="glucan endo-1,3-beta-glucosidase 7"/>
    <property type="match status" value="1"/>
</dbReference>
<dbReference type="PANTHER" id="PTHR31044:SF130">
    <property type="entry name" value="CARBOHYDRATE-BINDING X8 DOMAIN SUPERFAMILY PROTEIN"/>
    <property type="match status" value="1"/>
</dbReference>
<dbReference type="GO" id="GO:0009506">
    <property type="term" value="C:plasmodesma"/>
    <property type="evidence" value="ECO:0007669"/>
    <property type="project" value="UniProtKB-ARBA"/>
</dbReference>
<evidence type="ECO:0000256" key="4">
    <source>
        <dbReference type="ARBA" id="ARBA00023157"/>
    </source>
</evidence>
<dbReference type="Gene3D" id="1.20.58.1040">
    <property type="match status" value="1"/>
</dbReference>
<dbReference type="InterPro" id="IPR012946">
    <property type="entry name" value="X8"/>
</dbReference>
<comment type="subcellular location">
    <subcellularLocation>
        <location evidence="1">Cell membrane</location>
        <topology evidence="1">Lipid-anchor</topology>
        <topology evidence="1">GPI-anchor</topology>
    </subcellularLocation>
</comment>
<accession>A0A371EXI5</accession>
<keyword evidence="2" id="KW-0449">Lipoprotein</keyword>
<dbReference type="Pfam" id="PF07983">
    <property type="entry name" value="X8"/>
    <property type="match status" value="1"/>
</dbReference>
<feature type="non-terminal residue" evidence="6">
    <location>
        <position position="1"/>
    </location>
</feature>
<keyword evidence="2" id="KW-0325">Glycoprotein</keyword>
<reference evidence="6" key="1">
    <citation type="submission" date="2018-05" db="EMBL/GenBank/DDBJ databases">
        <title>Draft genome of Mucuna pruriens seed.</title>
        <authorList>
            <person name="Nnadi N.E."/>
            <person name="Vos R."/>
            <person name="Hasami M.H."/>
            <person name="Devisetty U.K."/>
            <person name="Aguiy J.C."/>
        </authorList>
    </citation>
    <scope>NUCLEOTIDE SEQUENCE [LARGE SCALE GENOMIC DNA]</scope>
    <source>
        <strain evidence="6">JCA_2017</strain>
    </source>
</reference>
<dbReference type="PANTHER" id="PTHR31044">
    <property type="entry name" value="BETA-1,3 GLUCANASE"/>
    <property type="match status" value="1"/>
</dbReference>
<keyword evidence="2" id="KW-0472">Membrane</keyword>
<organism evidence="6 7">
    <name type="scientific">Mucuna pruriens</name>
    <name type="common">Velvet bean</name>
    <name type="synonym">Dolichos pruriens</name>
    <dbReference type="NCBI Taxonomy" id="157652"/>
    <lineage>
        <taxon>Eukaryota</taxon>
        <taxon>Viridiplantae</taxon>
        <taxon>Streptophyta</taxon>
        <taxon>Embryophyta</taxon>
        <taxon>Tracheophyta</taxon>
        <taxon>Spermatophyta</taxon>
        <taxon>Magnoliopsida</taxon>
        <taxon>eudicotyledons</taxon>
        <taxon>Gunneridae</taxon>
        <taxon>Pentapetalae</taxon>
        <taxon>rosids</taxon>
        <taxon>fabids</taxon>
        <taxon>Fabales</taxon>
        <taxon>Fabaceae</taxon>
        <taxon>Papilionoideae</taxon>
        <taxon>50 kb inversion clade</taxon>
        <taxon>NPAAA clade</taxon>
        <taxon>indigoferoid/millettioid clade</taxon>
        <taxon>Phaseoleae</taxon>
        <taxon>Mucuna</taxon>
    </lineage>
</organism>
<dbReference type="SMART" id="SM00768">
    <property type="entry name" value="X8"/>
    <property type="match status" value="1"/>
</dbReference>
<dbReference type="InterPro" id="IPR044788">
    <property type="entry name" value="X8_dom_prot"/>
</dbReference>
<proteinExistence type="predicted"/>
<sequence>MGPTSGPTASTAESSSKKWCVAKTNASETALQANIDFVCSSRGIDCGPINEGGPCFKPNTVRSHAAYAMNAYYQVSGAHDFDCDFGHTGVITHTDPSYETCTYPNATAGDGPKGRKPDSGGSLRSATFNAGSHVVLFFIQILICFCFF</sequence>
<name>A0A371EXI5_MUCPR</name>
<evidence type="ECO:0000259" key="5">
    <source>
        <dbReference type="SMART" id="SM00768"/>
    </source>
</evidence>
<gene>
    <name evidence="6" type="ORF">CR513_50016</name>
</gene>
<keyword evidence="4" id="KW-1015">Disulfide bond</keyword>
<dbReference type="AlphaFoldDB" id="A0A371EXI5"/>
<comment type="caution">
    <text evidence="6">The sequence shown here is derived from an EMBL/GenBank/DDBJ whole genome shotgun (WGS) entry which is preliminary data.</text>
</comment>
<keyword evidence="3" id="KW-0732">Signal</keyword>
<keyword evidence="2" id="KW-0336">GPI-anchor</keyword>
<dbReference type="EMBL" id="QJKJ01011594">
    <property type="protein sequence ID" value="RDX70714.1"/>
    <property type="molecule type" value="Genomic_DNA"/>
</dbReference>
<dbReference type="STRING" id="157652.A0A371EXI5"/>
<keyword evidence="7" id="KW-1185">Reference proteome</keyword>
<feature type="domain" description="X8" evidence="5">
    <location>
        <begin position="18"/>
        <end position="103"/>
    </location>
</feature>
<evidence type="ECO:0000313" key="6">
    <source>
        <dbReference type="EMBL" id="RDX70714.1"/>
    </source>
</evidence>
<evidence type="ECO:0000256" key="1">
    <source>
        <dbReference type="ARBA" id="ARBA00004609"/>
    </source>
</evidence>
<dbReference type="GO" id="GO:0005886">
    <property type="term" value="C:plasma membrane"/>
    <property type="evidence" value="ECO:0007669"/>
    <property type="project" value="UniProtKB-SubCell"/>
</dbReference>
<dbReference type="GO" id="GO:0098552">
    <property type="term" value="C:side of membrane"/>
    <property type="evidence" value="ECO:0007669"/>
    <property type="project" value="UniProtKB-KW"/>
</dbReference>
<dbReference type="Proteomes" id="UP000257109">
    <property type="component" value="Unassembled WGS sequence"/>
</dbReference>
<evidence type="ECO:0000256" key="2">
    <source>
        <dbReference type="ARBA" id="ARBA00022622"/>
    </source>
</evidence>
<evidence type="ECO:0000256" key="3">
    <source>
        <dbReference type="ARBA" id="ARBA00022729"/>
    </source>
</evidence>